<dbReference type="GO" id="GO:0006508">
    <property type="term" value="P:proteolysis"/>
    <property type="evidence" value="ECO:0007669"/>
    <property type="project" value="InterPro"/>
</dbReference>
<dbReference type="SUPFAM" id="SSF52743">
    <property type="entry name" value="Subtilisin-like"/>
    <property type="match status" value="1"/>
</dbReference>
<dbReference type="STRING" id="633194.SAMN05421759_1147"/>
<sequence>MAQWIPNPLEQAGDIIDHVTFFRLSRAGADTEPAPDTIWWSVLVELEEISIDTLAARISDFAQDLVIPAAYDAEDRARSLPRQPVTLFARSALVAHLNDRSQDLGIASVLLGAETPARFLDRDAAPRDLPGIEVADDVVVQAVVDDGIALAHDLFRRGATATRIHYAHIFEAEPVPGGHTSLGRGLERAEIDRILAECTFGGMLDEDLFYSRTGQLDPAREVFSTVALRRSHGTHIMALAAGAPMAEEDAKHPILCAALPSRIVGDTTGLDMVPLLYLAFHILVRQARRFRRQDGTPAPVIFNFSYGNNGGPHDGTGIFATLFDHYFGPDAPRATAQEQRAWLTLPAGNANLEQLHGVVPEGASGPVTLDLCLLPDDRTASHVQVWMPSCPKDAQPDFARITVHTPAGQCGTIDTQPGAHAELVGAENRRIAWLAYQYVGGHTRRGLVTLSINPTADLTDDTALAPAGQWRLEIERHPGLSDDPIHVWIRRDETLPGQMPGGRQAFFDNPDYVRFDRFGAPLPVDPPDSDCPVRRSGTLSGFSCGAEPVVVAAYVAQEAVLSDYSAAGPLNPTPGGPQPPRDGPDLAARGDDSFVRRGVLSAGSRSGSWVRLAGTSVAAPQVARIARGDIARATGSARDWARALAQADGLPLKDDPGPTRVGAGAVRSAPGEA</sequence>
<dbReference type="InterPro" id="IPR036852">
    <property type="entry name" value="Peptidase_S8/S53_dom_sf"/>
</dbReference>
<protein>
    <recommendedName>
        <fullName evidence="4">Subtilase family protein</fullName>
    </recommendedName>
</protein>
<organism evidence="2 3">
    <name type="scientific">Roseivivax lentus</name>
    <dbReference type="NCBI Taxonomy" id="633194"/>
    <lineage>
        <taxon>Bacteria</taxon>
        <taxon>Pseudomonadati</taxon>
        <taxon>Pseudomonadota</taxon>
        <taxon>Alphaproteobacteria</taxon>
        <taxon>Rhodobacterales</taxon>
        <taxon>Roseobacteraceae</taxon>
        <taxon>Roseivivax</taxon>
    </lineage>
</organism>
<keyword evidence="3" id="KW-1185">Reference proteome</keyword>
<name>A0A1N7P9W2_9RHOB</name>
<accession>A0A1N7P9W2</accession>
<evidence type="ECO:0008006" key="4">
    <source>
        <dbReference type="Google" id="ProtNLM"/>
    </source>
</evidence>
<dbReference type="AlphaFoldDB" id="A0A1N7P9W2"/>
<feature type="region of interest" description="Disordered" evidence="1">
    <location>
        <begin position="566"/>
        <end position="590"/>
    </location>
</feature>
<dbReference type="OrthoDB" id="8010691at2"/>
<dbReference type="Gene3D" id="3.40.50.200">
    <property type="entry name" value="Peptidase S8/S53 domain"/>
    <property type="match status" value="1"/>
</dbReference>
<dbReference type="GO" id="GO:0004252">
    <property type="term" value="F:serine-type endopeptidase activity"/>
    <property type="evidence" value="ECO:0007669"/>
    <property type="project" value="InterPro"/>
</dbReference>
<evidence type="ECO:0000256" key="1">
    <source>
        <dbReference type="SAM" id="MobiDB-lite"/>
    </source>
</evidence>
<dbReference type="Gene3D" id="2.60.120.1290">
    <property type="match status" value="1"/>
</dbReference>
<reference evidence="3" key="1">
    <citation type="submission" date="2017-01" db="EMBL/GenBank/DDBJ databases">
        <authorList>
            <person name="Varghese N."/>
            <person name="Submissions S."/>
        </authorList>
    </citation>
    <scope>NUCLEOTIDE SEQUENCE [LARGE SCALE GENOMIC DNA]</scope>
    <source>
        <strain evidence="3">DSM 29430</strain>
    </source>
</reference>
<evidence type="ECO:0000313" key="2">
    <source>
        <dbReference type="EMBL" id="SIT07425.1"/>
    </source>
</evidence>
<dbReference type="EMBL" id="FTOQ01000014">
    <property type="protein sequence ID" value="SIT07425.1"/>
    <property type="molecule type" value="Genomic_DNA"/>
</dbReference>
<gene>
    <name evidence="2" type="ORF">SAMN05421759_1147</name>
</gene>
<feature type="compositionally biased region" description="Pro residues" evidence="1">
    <location>
        <begin position="571"/>
        <end position="581"/>
    </location>
</feature>
<evidence type="ECO:0000313" key="3">
    <source>
        <dbReference type="Proteomes" id="UP000186684"/>
    </source>
</evidence>
<proteinExistence type="predicted"/>
<dbReference type="Proteomes" id="UP000186684">
    <property type="component" value="Unassembled WGS sequence"/>
</dbReference>
<feature type="region of interest" description="Disordered" evidence="1">
    <location>
        <begin position="648"/>
        <end position="673"/>
    </location>
</feature>
<dbReference type="RefSeq" id="WP_076449820.1">
    <property type="nucleotide sequence ID" value="NZ_FTOQ01000014.1"/>
</dbReference>